<evidence type="ECO:0000313" key="2">
    <source>
        <dbReference type="EMBL" id="SDT97530.1"/>
    </source>
</evidence>
<dbReference type="EMBL" id="LT629787">
    <property type="protein sequence ID" value="SDT97530.1"/>
    <property type="molecule type" value="Genomic_DNA"/>
</dbReference>
<evidence type="ECO:0000313" key="3">
    <source>
        <dbReference type="Proteomes" id="UP000243924"/>
    </source>
</evidence>
<keyword evidence="1" id="KW-0472">Membrane</keyword>
<keyword evidence="1" id="KW-0812">Transmembrane</keyword>
<dbReference type="STRING" id="1434072.SAMN05216210_0962"/>
<keyword evidence="1" id="KW-1133">Transmembrane helix</keyword>
<gene>
    <name evidence="2" type="ORF">SAMN05216210_0962</name>
</gene>
<keyword evidence="3" id="KW-1185">Reference proteome</keyword>
<reference evidence="3" key="1">
    <citation type="submission" date="2016-10" db="EMBL/GenBank/DDBJ databases">
        <authorList>
            <person name="Varghese N."/>
            <person name="Submissions S."/>
        </authorList>
    </citation>
    <scope>NUCLEOTIDE SEQUENCE [LARGE SCALE GENOMIC DNA]</scope>
    <source>
        <strain evidence="3">CECT 8338</strain>
    </source>
</reference>
<organism evidence="2 3">
    <name type="scientific">Halopseudomonas salegens</name>
    <dbReference type="NCBI Taxonomy" id="1434072"/>
    <lineage>
        <taxon>Bacteria</taxon>
        <taxon>Pseudomonadati</taxon>
        <taxon>Pseudomonadota</taxon>
        <taxon>Gammaproteobacteria</taxon>
        <taxon>Pseudomonadales</taxon>
        <taxon>Pseudomonadaceae</taxon>
        <taxon>Halopseudomonas</taxon>
    </lineage>
</organism>
<dbReference type="AlphaFoldDB" id="A0A1H2EQY1"/>
<accession>A0A1H2EQY1</accession>
<dbReference type="RefSeq" id="WP_092384665.1">
    <property type="nucleotide sequence ID" value="NZ_LT629787.1"/>
</dbReference>
<protein>
    <submittedName>
        <fullName evidence="2">Uncharacterized protein</fullName>
    </submittedName>
</protein>
<sequence length="102" mass="11480">MSLVKYVIRIGLSGVLIIAFVRYCNYFIYKDAVGLCQEITMSDSIETVKDIAGAKGYTHYIHEGEGLKKVVIPTQDSPFFRFACVVTFDEGVILNKEARSYD</sequence>
<name>A0A1H2EQY1_9GAMM</name>
<evidence type="ECO:0000256" key="1">
    <source>
        <dbReference type="SAM" id="Phobius"/>
    </source>
</evidence>
<dbReference type="Proteomes" id="UP000243924">
    <property type="component" value="Chromosome I"/>
</dbReference>
<proteinExistence type="predicted"/>
<feature type="transmembrane region" description="Helical" evidence="1">
    <location>
        <begin position="6"/>
        <end position="24"/>
    </location>
</feature>